<evidence type="ECO:0000313" key="1">
    <source>
        <dbReference type="EMBL" id="ALH23403.1"/>
    </source>
</evidence>
<dbReference type="OrthoDB" id="37987at10239"/>
<evidence type="ECO:0000313" key="2">
    <source>
        <dbReference type="Proteomes" id="UP000203826"/>
    </source>
</evidence>
<gene>
    <name evidence="1" type="ORF">ceV_497</name>
</gene>
<keyword evidence="2" id="KW-1185">Reference proteome</keyword>
<accession>A0A0N9QRB3</accession>
<proteinExistence type="predicted"/>
<dbReference type="Proteomes" id="UP000203826">
    <property type="component" value="Segment"/>
</dbReference>
<dbReference type="KEGG" id="vg:26049364"/>
<organism evidence="1 2">
    <name type="scientific">Chrysochromulina ericina virus CeV-01B</name>
    <dbReference type="NCBI Taxonomy" id="3070830"/>
    <lineage>
        <taxon>Viruses</taxon>
        <taxon>Varidnaviria</taxon>
        <taxon>Bamfordvirae</taxon>
        <taxon>Nucleocytoviricota</taxon>
        <taxon>Megaviricetes</taxon>
        <taxon>Imitervirales</taxon>
        <taxon>Mesomimiviridae</taxon>
        <taxon>Tethysvirus</taxon>
        <taxon>Tethysvirus raunefjordenense</taxon>
    </lineage>
</organism>
<name>A0A0N9QRB3_9VIRU</name>
<dbReference type="EMBL" id="KT820662">
    <property type="protein sequence ID" value="ALH23403.1"/>
    <property type="molecule type" value="Genomic_DNA"/>
</dbReference>
<sequence>MNLLAVTHFNNLTYSENRRWCKNKEYEGCIYNCPVRIKESIPINSKIYVIEMNNEINKVIGIGLIKNRIYPKQNKIYSDNNYNRYTYLGKKWIDYSLIDTETLECLEERLFKGKRHLKRSQGIAQVPKDVEKEFQNYIVSLYNIVFC</sequence>
<protein>
    <submittedName>
        <fullName evidence="1">Uncharacterized protein</fullName>
    </submittedName>
</protein>
<reference evidence="1 2" key="1">
    <citation type="journal article" date="2015" name="Genome Announc.">
        <title>The 474-Kilobase-Pair Complete Genome Sequence of CeV-01B, a Virus Infecting Haptolina (Chrysochromulina) ericina (Prymnesiophyceae).</title>
        <authorList>
            <person name="Gallot-Lavallee L."/>
            <person name="Pagarete A."/>
            <person name="Legendre M."/>
            <person name="Santini S."/>
            <person name="Sandaa R.A."/>
            <person name="Himmelbauer H."/>
            <person name="Ogata H."/>
            <person name="Bratbak G."/>
            <person name="Claverie J.M."/>
        </authorList>
    </citation>
    <scope>NUCLEOTIDE SEQUENCE [LARGE SCALE GENOMIC DNA]</scope>
    <source>
        <strain evidence="1">CeV-01B</strain>
    </source>
</reference>